<evidence type="ECO:0000313" key="3">
    <source>
        <dbReference type="EMBL" id="KAK7467341.1"/>
    </source>
</evidence>
<evidence type="ECO:0000256" key="2">
    <source>
        <dbReference type="SAM" id="SignalP"/>
    </source>
</evidence>
<proteinExistence type="predicted"/>
<organism evidence="3 4">
    <name type="scientific">Marasmiellus scandens</name>
    <dbReference type="NCBI Taxonomy" id="2682957"/>
    <lineage>
        <taxon>Eukaryota</taxon>
        <taxon>Fungi</taxon>
        <taxon>Dikarya</taxon>
        <taxon>Basidiomycota</taxon>
        <taxon>Agaricomycotina</taxon>
        <taxon>Agaricomycetes</taxon>
        <taxon>Agaricomycetidae</taxon>
        <taxon>Agaricales</taxon>
        <taxon>Marasmiineae</taxon>
        <taxon>Omphalotaceae</taxon>
        <taxon>Marasmiellus</taxon>
    </lineage>
</organism>
<feature type="compositionally biased region" description="Low complexity" evidence="1">
    <location>
        <begin position="402"/>
        <end position="454"/>
    </location>
</feature>
<feature type="region of interest" description="Disordered" evidence="1">
    <location>
        <begin position="310"/>
        <end position="471"/>
    </location>
</feature>
<dbReference type="EMBL" id="JBANRG010000004">
    <property type="protein sequence ID" value="KAK7467341.1"/>
    <property type="molecule type" value="Genomic_DNA"/>
</dbReference>
<gene>
    <name evidence="3" type="ORF">VKT23_004398</name>
</gene>
<feature type="compositionally biased region" description="Polar residues" evidence="1">
    <location>
        <begin position="100"/>
        <end position="117"/>
    </location>
</feature>
<keyword evidence="2" id="KW-0732">Signal</keyword>
<keyword evidence="4" id="KW-1185">Reference proteome</keyword>
<comment type="caution">
    <text evidence="3">The sequence shown here is derived from an EMBL/GenBank/DDBJ whole genome shotgun (WGS) entry which is preliminary data.</text>
</comment>
<sequence>MKSIFLSFFFMILVASSPLGDRLLISRHNSGVPLLNARTYALRSNLQAPPSCASGVKIPPSVPSGAPAVVPSVASDANSTDISFDPTTLSPNATDGGVTSDANITTTDVSLDPTASDSAAVPDATSTATDSLNSTDTSAANVTDASLSRRFAQLDLPDLALAWQNLCFASGGDIFTNDPCVELAGLGGINALLANANPCDQQDVADAMIDFARSEGVINSDELIAFAIQYRQHPRNALNILGVVPSSPYCLVAPRNPELFGIYNSQVDGVVPGLYGGPNVPIVPFGEDGTCPFGMTPDVSTCSCLPSDTSVSSDALNSTDIPDVNGVMTDGLNGTDVSLDGGDGLNSTDTSLDSGDFSDSGSSNTTSTDATSTATADFGNSTDASNSTDTSSSDSEGDDTDAPTSSSTDSGDVSTATETSDASSTESANTEASATATATEDTATEGAASSTDTAVVNANTGVPDVNDPAGR</sequence>
<feature type="signal peptide" evidence="2">
    <location>
        <begin position="1"/>
        <end position="16"/>
    </location>
</feature>
<evidence type="ECO:0000256" key="1">
    <source>
        <dbReference type="SAM" id="MobiDB-lite"/>
    </source>
</evidence>
<name>A0ABR1JU44_9AGAR</name>
<feature type="compositionally biased region" description="Polar residues" evidence="1">
    <location>
        <begin position="310"/>
        <end position="320"/>
    </location>
</feature>
<feature type="compositionally biased region" description="Polar residues" evidence="1">
    <location>
        <begin position="81"/>
        <end position="93"/>
    </location>
</feature>
<evidence type="ECO:0000313" key="4">
    <source>
        <dbReference type="Proteomes" id="UP001498398"/>
    </source>
</evidence>
<feature type="region of interest" description="Disordered" evidence="1">
    <location>
        <begin position="81"/>
        <end position="132"/>
    </location>
</feature>
<dbReference type="Proteomes" id="UP001498398">
    <property type="component" value="Unassembled WGS sequence"/>
</dbReference>
<feature type="compositionally biased region" description="Low complexity" evidence="1">
    <location>
        <begin position="347"/>
        <end position="394"/>
    </location>
</feature>
<reference evidence="3 4" key="1">
    <citation type="submission" date="2024-01" db="EMBL/GenBank/DDBJ databases">
        <title>A draft genome for the cacao thread blight pathogen Marasmiellus scandens.</title>
        <authorList>
            <person name="Baruah I.K."/>
            <person name="Leung J."/>
            <person name="Bukari Y."/>
            <person name="Amoako-Attah I."/>
            <person name="Meinhardt L.W."/>
            <person name="Bailey B.A."/>
            <person name="Cohen S.P."/>
        </authorList>
    </citation>
    <scope>NUCLEOTIDE SEQUENCE [LARGE SCALE GENOMIC DNA]</scope>
    <source>
        <strain evidence="3 4">GH-19</strain>
    </source>
</reference>
<protein>
    <submittedName>
        <fullName evidence="3">Uncharacterized protein</fullName>
    </submittedName>
</protein>
<feature type="chain" id="PRO_5047011120" evidence="2">
    <location>
        <begin position="17"/>
        <end position="471"/>
    </location>
</feature>
<accession>A0ABR1JU44</accession>